<keyword evidence="1" id="KW-0472">Membrane</keyword>
<accession>A0A4D6KJE7</accession>
<feature type="transmembrane region" description="Helical" evidence="1">
    <location>
        <begin position="63"/>
        <end position="83"/>
    </location>
</feature>
<feature type="transmembrane region" description="Helical" evidence="1">
    <location>
        <begin position="6"/>
        <end position="26"/>
    </location>
</feature>
<evidence type="ECO:0000313" key="3">
    <source>
        <dbReference type="Proteomes" id="UP000297053"/>
    </source>
</evidence>
<proteinExistence type="predicted"/>
<organism evidence="2 3">
    <name type="scientific">Halomicrobium mukohataei</name>
    <dbReference type="NCBI Taxonomy" id="57705"/>
    <lineage>
        <taxon>Archaea</taxon>
        <taxon>Methanobacteriati</taxon>
        <taxon>Methanobacteriota</taxon>
        <taxon>Stenosarchaea group</taxon>
        <taxon>Halobacteria</taxon>
        <taxon>Halobacteriales</taxon>
        <taxon>Haloarculaceae</taxon>
        <taxon>Halomicrobium</taxon>
    </lineage>
</organism>
<dbReference type="AlphaFoldDB" id="A0A4D6KJE7"/>
<name>A0A4D6KJE7_9EURY</name>
<dbReference type="KEGG" id="halz:E5139_11300"/>
<keyword evidence="1" id="KW-0812">Transmembrane</keyword>
<sequence length="95" mass="10243">MVQVWVFTPLELVGLIVALVGLIPVLSQYKEETKWFTAGYVLLVVGMVATNIEALLLGGVLNFVEHGIGVGLAGLVFLVAAYVRRRDVIMAEGQS</sequence>
<keyword evidence="1" id="KW-1133">Transmembrane helix</keyword>
<gene>
    <name evidence="2" type="ORF">E5139_11300</name>
</gene>
<evidence type="ECO:0000313" key="2">
    <source>
        <dbReference type="EMBL" id="QCD66201.1"/>
    </source>
</evidence>
<reference evidence="2 3" key="2">
    <citation type="submission" date="2019-04" db="EMBL/GenBank/DDBJ databases">
        <authorList>
            <person name="Yang S."/>
            <person name="Wei W."/>
        </authorList>
    </citation>
    <scope>NUCLEOTIDE SEQUENCE [LARGE SCALE GENOMIC DNA]</scope>
    <source>
        <strain evidence="3">ZP60</strain>
    </source>
</reference>
<dbReference type="OMA" id="QYRDETK"/>
<dbReference type="EMBL" id="CP039375">
    <property type="protein sequence ID" value="QCD66201.1"/>
    <property type="molecule type" value="Genomic_DNA"/>
</dbReference>
<protein>
    <submittedName>
        <fullName evidence="2">Uncharacterized protein</fullName>
    </submittedName>
</protein>
<evidence type="ECO:0000256" key="1">
    <source>
        <dbReference type="SAM" id="Phobius"/>
    </source>
</evidence>
<dbReference type="GeneID" id="42179530"/>
<dbReference type="RefSeq" id="WP_015762594.1">
    <property type="nucleotide sequence ID" value="NZ_CP039375.1"/>
</dbReference>
<dbReference type="Proteomes" id="UP000297053">
    <property type="component" value="Chromosome"/>
</dbReference>
<feature type="transmembrane region" description="Helical" evidence="1">
    <location>
        <begin position="38"/>
        <end position="57"/>
    </location>
</feature>
<reference evidence="2 3" key="1">
    <citation type="submission" date="2019-04" db="EMBL/GenBank/DDBJ databases">
        <title>Complete genome sequence of Arthrobacter sp. ZXY-2 associated with effective atrazine degradation and salt adaptation.</title>
        <authorList>
            <person name="Zhao X."/>
        </authorList>
    </citation>
    <scope>NUCLEOTIDE SEQUENCE [LARGE SCALE GENOMIC DNA]</scope>
    <source>
        <strain evidence="3">ZP60</strain>
    </source>
</reference>